<comment type="subcellular location">
    <subcellularLocation>
        <location evidence="1">Endomembrane system</location>
        <topology evidence="1">Multi-pass membrane protein</topology>
    </subcellularLocation>
</comment>
<feature type="region of interest" description="Disordered" evidence="8">
    <location>
        <begin position="447"/>
        <end position="468"/>
    </location>
</feature>
<sequence>MLRDTLQVSWAGMNEAGGSMMKDTISLAEVLAGTLDADRVYVGILWATALMRVALPTHESVILLPIVGNAAEHASAIMFTMKDKLDISLGVAIGSSTQISMFGVSINQMDFQLFETATLFITVLVVAFMLQEGTSNFLKGLMLIFRYLIAAASFFVHKDPSQGAMGPMNSKKGPTKIIKTLKHSKLLACQTNELLTVKLSPKTRKQIRLKWAHALIVKVFGGSVGFHFLRNRVMSLWKLVGRLDCVNLGKHCFLMRFGLVEDYNNVLNGGPWFIGEHFLSIQRWEPNFKSTNVSCSLVAVWIRLPELPFEYYELDVLKEIGNTIGPVLRINLNTVSEARGWYARICVQIDLSHRREGCLYTIKGQTSEAHVVAKTINTEKGNTCEGNQGSQEAGNAEDEGKSDFGPWMLVRRCKAGPNSKGGRIGYHSPGPSPTKNPVMTLRPCAHSSKASLDSGGFPQRSKPDGKVSIMGKGIKAKSRIFALVEAKFSNSHHGSGAEAPIGDLLARESNDLVAKDAGANKSQSNYDLGLVRQGRDEGLDSYLPSDASKSQRGLPSPDRPGVDGMGRPLMDILIRQTNEGRGKGSRLESFIVSISRAKLERIKLGGRYKGKENLDCKGRGSEVLGK</sequence>
<comment type="caution">
    <text evidence="12">The sequence shown here is derived from an EMBL/GenBank/DDBJ whole genome shotgun (WGS) entry which is preliminary data.</text>
</comment>
<dbReference type="Pfam" id="PF14111">
    <property type="entry name" value="DUF4283"/>
    <property type="match status" value="1"/>
</dbReference>
<dbReference type="Proteomes" id="UP001459277">
    <property type="component" value="Unassembled WGS sequence"/>
</dbReference>
<feature type="transmembrane region" description="Helical" evidence="9">
    <location>
        <begin position="87"/>
        <end position="106"/>
    </location>
</feature>
<feature type="compositionally biased region" description="Polar residues" evidence="8">
    <location>
        <begin position="382"/>
        <end position="393"/>
    </location>
</feature>
<dbReference type="InterPro" id="IPR025558">
    <property type="entry name" value="DUF4283"/>
</dbReference>
<dbReference type="GO" id="GO:0015369">
    <property type="term" value="F:calcium:proton antiporter activity"/>
    <property type="evidence" value="ECO:0007669"/>
    <property type="project" value="TreeGrafter"/>
</dbReference>
<evidence type="ECO:0000259" key="11">
    <source>
        <dbReference type="Pfam" id="PF14111"/>
    </source>
</evidence>
<dbReference type="AlphaFoldDB" id="A0AAW2CGF5"/>
<evidence type="ECO:0000256" key="7">
    <source>
        <dbReference type="ARBA" id="ARBA00023136"/>
    </source>
</evidence>
<evidence type="ECO:0000256" key="8">
    <source>
        <dbReference type="SAM" id="MobiDB-lite"/>
    </source>
</evidence>
<keyword evidence="5 9" id="KW-1133">Transmembrane helix</keyword>
<feature type="domain" description="Sodium/calcium exchanger membrane region" evidence="10">
    <location>
        <begin position="60"/>
        <end position="154"/>
    </location>
</feature>
<evidence type="ECO:0000313" key="13">
    <source>
        <dbReference type="Proteomes" id="UP001459277"/>
    </source>
</evidence>
<protein>
    <recommendedName>
        <fullName evidence="14">DUF4283 domain-containing protein</fullName>
    </recommendedName>
</protein>
<proteinExistence type="predicted"/>
<keyword evidence="13" id="KW-1185">Reference proteome</keyword>
<feature type="transmembrane region" description="Helical" evidence="9">
    <location>
        <begin position="112"/>
        <end position="130"/>
    </location>
</feature>
<accession>A0AAW2CGF5</accession>
<dbReference type="GO" id="GO:0012505">
    <property type="term" value="C:endomembrane system"/>
    <property type="evidence" value="ECO:0007669"/>
    <property type="project" value="UniProtKB-SubCell"/>
</dbReference>
<keyword evidence="7 9" id="KW-0472">Membrane</keyword>
<evidence type="ECO:0000256" key="1">
    <source>
        <dbReference type="ARBA" id="ARBA00004127"/>
    </source>
</evidence>
<dbReference type="InterPro" id="IPR004713">
    <property type="entry name" value="CaH_exchang"/>
</dbReference>
<keyword evidence="3" id="KW-0050">Antiport</keyword>
<dbReference type="PANTHER" id="PTHR31503:SF48">
    <property type="entry name" value="VACUOLAR CATION_PROTON EXCHANGER 2"/>
    <property type="match status" value="1"/>
</dbReference>
<keyword evidence="6" id="KW-0406">Ion transport</keyword>
<feature type="transmembrane region" description="Helical" evidence="9">
    <location>
        <begin position="137"/>
        <end position="156"/>
    </location>
</feature>
<evidence type="ECO:0000256" key="9">
    <source>
        <dbReference type="SAM" id="Phobius"/>
    </source>
</evidence>
<reference evidence="12 13" key="1">
    <citation type="submission" date="2024-01" db="EMBL/GenBank/DDBJ databases">
        <title>A telomere-to-telomere, gap-free genome of sweet tea (Lithocarpus litseifolius).</title>
        <authorList>
            <person name="Zhou J."/>
        </authorList>
    </citation>
    <scope>NUCLEOTIDE SEQUENCE [LARGE SCALE GENOMIC DNA]</scope>
    <source>
        <strain evidence="12">Zhou-2022a</strain>
        <tissue evidence="12">Leaf</tissue>
    </source>
</reference>
<name>A0AAW2CGF5_9ROSI</name>
<gene>
    <name evidence="12" type="ORF">SO802_020585</name>
</gene>
<keyword evidence="2" id="KW-0813">Transport</keyword>
<dbReference type="EMBL" id="JAZDWU010000007">
    <property type="protein sequence ID" value="KAK9995899.1"/>
    <property type="molecule type" value="Genomic_DNA"/>
</dbReference>
<evidence type="ECO:0000256" key="3">
    <source>
        <dbReference type="ARBA" id="ARBA00022449"/>
    </source>
</evidence>
<evidence type="ECO:0008006" key="14">
    <source>
        <dbReference type="Google" id="ProtNLM"/>
    </source>
</evidence>
<evidence type="ECO:0000256" key="2">
    <source>
        <dbReference type="ARBA" id="ARBA00022448"/>
    </source>
</evidence>
<dbReference type="PANTHER" id="PTHR31503">
    <property type="entry name" value="VACUOLAR CALCIUM ION TRANSPORTER"/>
    <property type="match status" value="1"/>
</dbReference>
<evidence type="ECO:0000313" key="12">
    <source>
        <dbReference type="EMBL" id="KAK9995899.1"/>
    </source>
</evidence>
<dbReference type="InterPro" id="IPR044880">
    <property type="entry name" value="NCX_ion-bd_dom_sf"/>
</dbReference>
<feature type="region of interest" description="Disordered" evidence="8">
    <location>
        <begin position="382"/>
        <end position="403"/>
    </location>
</feature>
<feature type="domain" description="DUF4283" evidence="11">
    <location>
        <begin position="210"/>
        <end position="291"/>
    </location>
</feature>
<dbReference type="InterPro" id="IPR004837">
    <property type="entry name" value="NaCa_Exmemb"/>
</dbReference>
<dbReference type="GO" id="GO:0006874">
    <property type="term" value="P:intracellular calcium ion homeostasis"/>
    <property type="evidence" value="ECO:0007669"/>
    <property type="project" value="TreeGrafter"/>
</dbReference>
<evidence type="ECO:0000256" key="6">
    <source>
        <dbReference type="ARBA" id="ARBA00023065"/>
    </source>
</evidence>
<organism evidence="12 13">
    <name type="scientific">Lithocarpus litseifolius</name>
    <dbReference type="NCBI Taxonomy" id="425828"/>
    <lineage>
        <taxon>Eukaryota</taxon>
        <taxon>Viridiplantae</taxon>
        <taxon>Streptophyta</taxon>
        <taxon>Embryophyta</taxon>
        <taxon>Tracheophyta</taxon>
        <taxon>Spermatophyta</taxon>
        <taxon>Magnoliopsida</taxon>
        <taxon>eudicotyledons</taxon>
        <taxon>Gunneridae</taxon>
        <taxon>Pentapetalae</taxon>
        <taxon>rosids</taxon>
        <taxon>fabids</taxon>
        <taxon>Fagales</taxon>
        <taxon>Fagaceae</taxon>
        <taxon>Lithocarpus</taxon>
    </lineage>
</organism>
<keyword evidence="4 9" id="KW-0812">Transmembrane</keyword>
<evidence type="ECO:0000259" key="10">
    <source>
        <dbReference type="Pfam" id="PF01699"/>
    </source>
</evidence>
<feature type="region of interest" description="Disordered" evidence="8">
    <location>
        <begin position="537"/>
        <end position="567"/>
    </location>
</feature>
<dbReference type="GO" id="GO:0009705">
    <property type="term" value="C:plant-type vacuole membrane"/>
    <property type="evidence" value="ECO:0007669"/>
    <property type="project" value="TreeGrafter"/>
</dbReference>
<evidence type="ECO:0000256" key="4">
    <source>
        <dbReference type="ARBA" id="ARBA00022692"/>
    </source>
</evidence>
<dbReference type="Pfam" id="PF01699">
    <property type="entry name" value="Na_Ca_ex"/>
    <property type="match status" value="1"/>
</dbReference>
<dbReference type="Gene3D" id="1.20.1420.30">
    <property type="entry name" value="NCX, central ion-binding region"/>
    <property type="match status" value="1"/>
</dbReference>
<evidence type="ECO:0000256" key="5">
    <source>
        <dbReference type="ARBA" id="ARBA00022989"/>
    </source>
</evidence>